<reference evidence="1" key="1">
    <citation type="submission" date="2021-01" db="EMBL/GenBank/DDBJ databases">
        <authorList>
            <consortium name="Genoscope - CEA"/>
            <person name="William W."/>
        </authorList>
    </citation>
    <scope>NUCLEOTIDE SEQUENCE</scope>
</reference>
<evidence type="ECO:0000313" key="2">
    <source>
        <dbReference type="Proteomes" id="UP000688137"/>
    </source>
</evidence>
<protein>
    <submittedName>
        <fullName evidence="1">Uncharacterized protein</fullName>
    </submittedName>
</protein>
<dbReference type="EMBL" id="CAJJDM010000008">
    <property type="protein sequence ID" value="CAD8047024.1"/>
    <property type="molecule type" value="Genomic_DNA"/>
</dbReference>
<evidence type="ECO:0000313" key="1">
    <source>
        <dbReference type="EMBL" id="CAD8047024.1"/>
    </source>
</evidence>
<dbReference type="AlphaFoldDB" id="A0A8S1JVW3"/>
<proteinExistence type="predicted"/>
<sequence length="159" mass="19177">MKRKEEEDYKKKSGIKKCLCYQINQIEYKDELQTRDFIQNEKAKRKIFLNSQYKNIDNQQSLHSFRNVKQIVPFIKKYYLKNQYINNDLELIKFITDFHVEDPFHDKQIQSKVRKSLLISPGIVPHNQIKKIHQKVYKQSYLNPKDDISQKSPRSIIDS</sequence>
<name>A0A8S1JVW3_PARPR</name>
<accession>A0A8S1JVW3</accession>
<gene>
    <name evidence="1" type="ORF">PPRIM_AZ9-3.1.T0110221</name>
</gene>
<keyword evidence="2" id="KW-1185">Reference proteome</keyword>
<dbReference type="Proteomes" id="UP000688137">
    <property type="component" value="Unassembled WGS sequence"/>
</dbReference>
<organism evidence="1 2">
    <name type="scientific">Paramecium primaurelia</name>
    <dbReference type="NCBI Taxonomy" id="5886"/>
    <lineage>
        <taxon>Eukaryota</taxon>
        <taxon>Sar</taxon>
        <taxon>Alveolata</taxon>
        <taxon>Ciliophora</taxon>
        <taxon>Intramacronucleata</taxon>
        <taxon>Oligohymenophorea</taxon>
        <taxon>Peniculida</taxon>
        <taxon>Parameciidae</taxon>
        <taxon>Paramecium</taxon>
    </lineage>
</organism>
<comment type="caution">
    <text evidence="1">The sequence shown here is derived from an EMBL/GenBank/DDBJ whole genome shotgun (WGS) entry which is preliminary data.</text>
</comment>